<evidence type="ECO:0000313" key="10">
    <source>
        <dbReference type="Proteomes" id="UP000653565"/>
    </source>
</evidence>
<dbReference type="GO" id="GO:0004497">
    <property type="term" value="F:monooxygenase activity"/>
    <property type="evidence" value="ECO:0007669"/>
    <property type="project" value="UniProtKB-KW"/>
</dbReference>
<accession>A0A8H4HC97</accession>
<dbReference type="GO" id="GO:0016705">
    <property type="term" value="F:oxidoreductase activity, acting on paired donors, with incorporation or reduction of molecular oxygen"/>
    <property type="evidence" value="ECO:0007669"/>
    <property type="project" value="InterPro"/>
</dbReference>
<evidence type="ECO:0000256" key="7">
    <source>
        <dbReference type="ARBA" id="ARBA00023033"/>
    </source>
</evidence>
<keyword evidence="6 8" id="KW-0408">Iron</keyword>
<evidence type="ECO:0000313" key="9">
    <source>
        <dbReference type="EMBL" id="KAF4241173.1"/>
    </source>
</evidence>
<dbReference type="PANTHER" id="PTHR24305:SF210">
    <property type="entry name" value="CYTOCHROME P450 MONOOXYGENASE ASQL-RELATED"/>
    <property type="match status" value="1"/>
</dbReference>
<reference evidence="9" key="1">
    <citation type="journal article" date="2020" name="bioRxiv">
        <title>Genomic and phenotypic heterogeneity of clinical isolates of the human pathogens Aspergillus fumigatus, Aspergillus lentulus and Aspergillus fumigatiaffinis.</title>
        <authorList>
            <person name="dos Santos R.A.C."/>
            <person name="Steenwyk J.L."/>
            <person name="Rivero-Menendez O."/>
            <person name="Mead M.E."/>
            <person name="Silva L.P."/>
            <person name="Bastos R.W."/>
            <person name="Alastruey-Izquierdo A."/>
            <person name="Goldman G.H."/>
            <person name="Rokas A."/>
        </authorList>
    </citation>
    <scope>NUCLEOTIDE SEQUENCE</scope>
    <source>
        <strain evidence="9">CNM-CM6805</strain>
    </source>
</reference>
<comment type="cofactor">
    <cofactor evidence="1">
        <name>heme</name>
        <dbReference type="ChEBI" id="CHEBI:30413"/>
    </cofactor>
</comment>
<keyword evidence="7 8" id="KW-0503">Monooxygenase</keyword>
<evidence type="ECO:0000256" key="6">
    <source>
        <dbReference type="ARBA" id="ARBA00023004"/>
    </source>
</evidence>
<dbReference type="SUPFAM" id="SSF48264">
    <property type="entry name" value="Cytochrome P450"/>
    <property type="match status" value="1"/>
</dbReference>
<evidence type="ECO:0000256" key="8">
    <source>
        <dbReference type="RuleBase" id="RU000461"/>
    </source>
</evidence>
<dbReference type="PANTHER" id="PTHR24305">
    <property type="entry name" value="CYTOCHROME P450"/>
    <property type="match status" value="1"/>
</dbReference>
<dbReference type="InterPro" id="IPR036396">
    <property type="entry name" value="Cyt_P450_sf"/>
</dbReference>
<reference evidence="9" key="2">
    <citation type="submission" date="2020-04" db="EMBL/GenBank/DDBJ databases">
        <authorList>
            <person name="Santos R.A.C."/>
            <person name="Steenwyk J.L."/>
            <person name="Rivero-Menendez O."/>
            <person name="Mead M.E."/>
            <person name="Silva L.P."/>
            <person name="Bastos R.W."/>
            <person name="Alastruey-Izquierdo A."/>
            <person name="Goldman G.H."/>
            <person name="Rokas A."/>
        </authorList>
    </citation>
    <scope>NUCLEOTIDE SEQUENCE</scope>
    <source>
        <strain evidence="9">CNM-CM6805</strain>
    </source>
</reference>
<dbReference type="PROSITE" id="PS00086">
    <property type="entry name" value="CYTOCHROME_P450"/>
    <property type="match status" value="1"/>
</dbReference>
<dbReference type="GO" id="GO:0020037">
    <property type="term" value="F:heme binding"/>
    <property type="evidence" value="ECO:0007669"/>
    <property type="project" value="InterPro"/>
</dbReference>
<proteinExistence type="inferred from homology"/>
<protein>
    <recommendedName>
        <fullName evidence="11">Cytochrome P450 monooxygenase</fullName>
    </recommendedName>
</protein>
<evidence type="ECO:0008006" key="11">
    <source>
        <dbReference type="Google" id="ProtNLM"/>
    </source>
</evidence>
<dbReference type="InterPro" id="IPR017972">
    <property type="entry name" value="Cyt_P450_CS"/>
</dbReference>
<evidence type="ECO:0000256" key="5">
    <source>
        <dbReference type="ARBA" id="ARBA00023002"/>
    </source>
</evidence>
<dbReference type="Pfam" id="PF00067">
    <property type="entry name" value="p450"/>
    <property type="match status" value="1"/>
</dbReference>
<dbReference type="AlphaFoldDB" id="A0A8H4HC97"/>
<keyword evidence="10" id="KW-1185">Reference proteome</keyword>
<sequence>MDKINPSITVPLRLFQILTVDGELHRFTAICLSRFSDAALREHELGMQPNTTLLAEKLHEEYETFNLIFELAFGETYGCLENSYYHPWVKTILDVIKLRTMMHAVGGPNDPLQGPDHHLDGNCSTLIIPGGETTATALSATLYFLTQDENAKRKVLGEIRSKFNSFGGISSTSGDNFMDGHWILCGTQVDIARYCIDFYSRCFVDQDIFIPEQWLGDPTYQNDDRHAMRAFSYGPRNCIAHDLAWLEMRLVLARLIWEFGWELAPGSHWKDALVINVWSTKPSKLKSTPVLR</sequence>
<dbReference type="InterPro" id="IPR001128">
    <property type="entry name" value="Cyt_P450"/>
</dbReference>
<gene>
    <name evidence="9" type="ORF">CNMCM6805_004333</name>
</gene>
<organism evidence="9 10">
    <name type="scientific">Aspergillus fumigatiaffinis</name>
    <dbReference type="NCBI Taxonomy" id="340414"/>
    <lineage>
        <taxon>Eukaryota</taxon>
        <taxon>Fungi</taxon>
        <taxon>Dikarya</taxon>
        <taxon>Ascomycota</taxon>
        <taxon>Pezizomycotina</taxon>
        <taxon>Eurotiomycetes</taxon>
        <taxon>Eurotiomycetidae</taxon>
        <taxon>Eurotiales</taxon>
        <taxon>Aspergillaceae</taxon>
        <taxon>Aspergillus</taxon>
        <taxon>Aspergillus subgen. Fumigati</taxon>
    </lineage>
</organism>
<keyword evidence="3 8" id="KW-0349">Heme</keyword>
<evidence type="ECO:0000256" key="2">
    <source>
        <dbReference type="ARBA" id="ARBA00010617"/>
    </source>
</evidence>
<keyword evidence="4 8" id="KW-0479">Metal-binding</keyword>
<dbReference type="Proteomes" id="UP000653565">
    <property type="component" value="Unassembled WGS sequence"/>
</dbReference>
<comment type="similarity">
    <text evidence="2 8">Belongs to the cytochrome P450 family.</text>
</comment>
<dbReference type="EMBL" id="JAAAPX010000022">
    <property type="protein sequence ID" value="KAF4241173.1"/>
    <property type="molecule type" value="Genomic_DNA"/>
</dbReference>
<comment type="caution">
    <text evidence="9">The sequence shown here is derived from an EMBL/GenBank/DDBJ whole genome shotgun (WGS) entry which is preliminary data.</text>
</comment>
<dbReference type="InterPro" id="IPR050121">
    <property type="entry name" value="Cytochrome_P450_monoxygenase"/>
</dbReference>
<evidence type="ECO:0000256" key="1">
    <source>
        <dbReference type="ARBA" id="ARBA00001971"/>
    </source>
</evidence>
<evidence type="ECO:0000256" key="3">
    <source>
        <dbReference type="ARBA" id="ARBA00022617"/>
    </source>
</evidence>
<dbReference type="GO" id="GO:0005506">
    <property type="term" value="F:iron ion binding"/>
    <property type="evidence" value="ECO:0007669"/>
    <property type="project" value="InterPro"/>
</dbReference>
<dbReference type="Gene3D" id="1.10.630.10">
    <property type="entry name" value="Cytochrome P450"/>
    <property type="match status" value="2"/>
</dbReference>
<keyword evidence="5 8" id="KW-0560">Oxidoreductase</keyword>
<name>A0A8H4HC97_9EURO</name>
<evidence type="ECO:0000256" key="4">
    <source>
        <dbReference type="ARBA" id="ARBA00022723"/>
    </source>
</evidence>